<protein>
    <submittedName>
        <fullName evidence="1">Uncharacterized protein</fullName>
    </submittedName>
</protein>
<reference evidence="1 2" key="1">
    <citation type="submission" date="2020-03" db="EMBL/GenBank/DDBJ databases">
        <title>Genomic Encyclopedia of Type Strains, Phase IV (KMG-V): Genome sequencing to study the core and pangenomes of soil and plant-associated prokaryotes.</title>
        <authorList>
            <person name="Whitman W."/>
        </authorList>
    </citation>
    <scope>NUCLEOTIDE SEQUENCE [LARGE SCALE GENOMIC DNA]</scope>
    <source>
        <strain evidence="1 2">1B</strain>
    </source>
</reference>
<sequence length="155" mass="16497">MKPAFKLDAHPRRPRPLLSSPPADYFDKLPMQIMARLPQPEAREAVSVWGWLRFLSPALRTGVASVAVLGGFAASFYLSGSAPLVPATAATASLDAVPRTELANYLLTSGARVENSDLAVLTAANPAITKGFLQASEDELNDALDAQPSDDSTYL</sequence>
<keyword evidence="2" id="KW-1185">Reference proteome</keyword>
<dbReference type="RefSeq" id="WP_168674694.1">
    <property type="nucleotide sequence ID" value="NZ_JAAVTK010000013.1"/>
</dbReference>
<organism evidence="1 2">
    <name type="scientific">Hymenobacter artigasi</name>
    <dbReference type="NCBI Taxonomy" id="2719616"/>
    <lineage>
        <taxon>Bacteria</taxon>
        <taxon>Pseudomonadati</taxon>
        <taxon>Bacteroidota</taxon>
        <taxon>Cytophagia</taxon>
        <taxon>Cytophagales</taxon>
        <taxon>Hymenobacteraceae</taxon>
        <taxon>Hymenobacter</taxon>
    </lineage>
</organism>
<dbReference type="Proteomes" id="UP000717634">
    <property type="component" value="Unassembled WGS sequence"/>
</dbReference>
<dbReference type="EMBL" id="JAAVTK010000013">
    <property type="protein sequence ID" value="NKI91123.1"/>
    <property type="molecule type" value="Genomic_DNA"/>
</dbReference>
<gene>
    <name evidence="1" type="ORF">HBN54_003735</name>
</gene>
<name>A0ABX1HLJ0_9BACT</name>
<evidence type="ECO:0000313" key="1">
    <source>
        <dbReference type="EMBL" id="NKI91123.1"/>
    </source>
</evidence>
<proteinExistence type="predicted"/>
<accession>A0ABX1HLJ0</accession>
<comment type="caution">
    <text evidence="1">The sequence shown here is derived from an EMBL/GenBank/DDBJ whole genome shotgun (WGS) entry which is preliminary data.</text>
</comment>
<evidence type="ECO:0000313" key="2">
    <source>
        <dbReference type="Proteomes" id="UP000717634"/>
    </source>
</evidence>